<evidence type="ECO:0000313" key="2">
    <source>
        <dbReference type="EMBL" id="KAK4092637.1"/>
    </source>
</evidence>
<accession>A0ABR0C8U0</accession>
<organism evidence="2 3">
    <name type="scientific">Purpureocillium lilacinum</name>
    <name type="common">Paecilomyces lilacinus</name>
    <dbReference type="NCBI Taxonomy" id="33203"/>
    <lineage>
        <taxon>Eukaryota</taxon>
        <taxon>Fungi</taxon>
        <taxon>Dikarya</taxon>
        <taxon>Ascomycota</taxon>
        <taxon>Pezizomycotina</taxon>
        <taxon>Sordariomycetes</taxon>
        <taxon>Hypocreomycetidae</taxon>
        <taxon>Hypocreales</taxon>
        <taxon>Ophiocordycipitaceae</taxon>
        <taxon>Purpureocillium</taxon>
    </lineage>
</organism>
<reference evidence="2 3" key="1">
    <citation type="journal article" date="2024" name="Microbiol. Resour. Announc.">
        <title>Genome annotations for the ascomycete fungi Trichoderma harzianum, Trichoderma aggressivum, and Purpureocillium lilacinum.</title>
        <authorList>
            <person name="Beijen E.P.W."/>
            <person name="Ohm R.A."/>
        </authorList>
    </citation>
    <scope>NUCLEOTIDE SEQUENCE [LARGE SCALE GENOMIC DNA]</scope>
    <source>
        <strain evidence="2 3">CBS 150709</strain>
    </source>
</reference>
<comment type="caution">
    <text evidence="2">The sequence shown here is derived from an EMBL/GenBank/DDBJ whole genome shotgun (WGS) entry which is preliminary data.</text>
</comment>
<evidence type="ECO:0000256" key="1">
    <source>
        <dbReference type="SAM" id="MobiDB-lite"/>
    </source>
</evidence>
<keyword evidence="3" id="KW-1185">Reference proteome</keyword>
<protein>
    <submittedName>
        <fullName evidence="2">Uncharacterized protein</fullName>
    </submittedName>
</protein>
<feature type="region of interest" description="Disordered" evidence="1">
    <location>
        <begin position="113"/>
        <end position="136"/>
    </location>
</feature>
<gene>
    <name evidence="2" type="ORF">Purlil1_3258</name>
</gene>
<evidence type="ECO:0000313" key="3">
    <source>
        <dbReference type="Proteomes" id="UP001287286"/>
    </source>
</evidence>
<dbReference type="EMBL" id="JAWRVI010000008">
    <property type="protein sequence ID" value="KAK4092637.1"/>
    <property type="molecule type" value="Genomic_DNA"/>
</dbReference>
<dbReference type="Proteomes" id="UP001287286">
    <property type="component" value="Unassembled WGS sequence"/>
</dbReference>
<proteinExistence type="predicted"/>
<name>A0ABR0C8U0_PURLI</name>
<sequence>MLFHNTALCDYELEMLDRAVSELGASRVDSGEAFDEGRLQVAPAVAWLPSKLQSVGAPRRARPWRAHVISAQALCARGVTVTLCEGVSQRNPCSLSISQIEMHLDAANQRPAGKRLDRIPGSQQQSGTASIGAEVH</sequence>